<feature type="transmembrane region" description="Helical" evidence="1">
    <location>
        <begin position="36"/>
        <end position="56"/>
    </location>
</feature>
<dbReference type="OrthoDB" id="3930290at2759"/>
<evidence type="ECO:0000256" key="1">
    <source>
        <dbReference type="SAM" id="Phobius"/>
    </source>
</evidence>
<keyword evidence="1" id="KW-0812">Transmembrane</keyword>
<reference evidence="2 3" key="1">
    <citation type="journal article" date="2011" name="PLoS Genet.">
        <title>Genome sequencing and comparative transcriptomics of the model entomopathogenic fungi Metarhizium anisopliae and M. acridum.</title>
        <authorList>
            <person name="Gao Q."/>
            <person name="Jin K."/>
            <person name="Ying S.H."/>
            <person name="Zhang Y."/>
            <person name="Xiao G."/>
            <person name="Shang Y."/>
            <person name="Duan Z."/>
            <person name="Hu X."/>
            <person name="Xie X.Q."/>
            <person name="Zhou G."/>
            <person name="Peng G."/>
            <person name="Luo Z."/>
            <person name="Huang W."/>
            <person name="Wang B."/>
            <person name="Fang W."/>
            <person name="Wang S."/>
            <person name="Zhong Y."/>
            <person name="Ma L.J."/>
            <person name="St Leger R.J."/>
            <person name="Zhao G.P."/>
            <person name="Pei Y."/>
            <person name="Feng M.G."/>
            <person name="Xia Y."/>
            <person name="Wang C."/>
        </authorList>
    </citation>
    <scope>NUCLEOTIDE SEQUENCE [LARGE SCALE GENOMIC DNA]</scope>
    <source>
        <strain evidence="2 3">CQMa 102</strain>
    </source>
</reference>
<gene>
    <name evidence="2" type="ORF">MAC_01929</name>
</gene>
<name>E9DWD1_METAQ</name>
<evidence type="ECO:0000313" key="2">
    <source>
        <dbReference type="EMBL" id="EFY91981.1"/>
    </source>
</evidence>
<dbReference type="Proteomes" id="UP000002499">
    <property type="component" value="Unassembled WGS sequence"/>
</dbReference>
<dbReference type="AlphaFoldDB" id="E9DWD1"/>
<feature type="transmembrane region" description="Helical" evidence="1">
    <location>
        <begin position="68"/>
        <end position="91"/>
    </location>
</feature>
<dbReference type="InParanoid" id="E9DWD1"/>
<evidence type="ECO:0000313" key="3">
    <source>
        <dbReference type="Proteomes" id="UP000002499"/>
    </source>
</evidence>
<dbReference type="eggNOG" id="ENOG502S71G">
    <property type="taxonomic scope" value="Eukaryota"/>
</dbReference>
<protein>
    <recommendedName>
        <fullName evidence="4">Arginase-like protein</fullName>
    </recommendedName>
</protein>
<dbReference type="OMA" id="WMMVMAS"/>
<keyword evidence="3" id="KW-1185">Reference proteome</keyword>
<keyword evidence="1" id="KW-0472">Membrane</keyword>
<dbReference type="STRING" id="655827.E9DWD1"/>
<feature type="transmembrane region" description="Helical" evidence="1">
    <location>
        <begin position="97"/>
        <end position="121"/>
    </location>
</feature>
<evidence type="ECO:0008006" key="4">
    <source>
        <dbReference type="Google" id="ProtNLM"/>
    </source>
</evidence>
<dbReference type="HOGENOM" id="CLU_108574_0_0_1"/>
<proteinExistence type="predicted"/>
<organism evidence="3">
    <name type="scientific">Metarhizium acridum (strain CQMa 102)</name>
    <dbReference type="NCBI Taxonomy" id="655827"/>
    <lineage>
        <taxon>Eukaryota</taxon>
        <taxon>Fungi</taxon>
        <taxon>Dikarya</taxon>
        <taxon>Ascomycota</taxon>
        <taxon>Pezizomycotina</taxon>
        <taxon>Sordariomycetes</taxon>
        <taxon>Hypocreomycetidae</taxon>
        <taxon>Hypocreales</taxon>
        <taxon>Clavicipitaceae</taxon>
        <taxon>Metarhizium</taxon>
    </lineage>
</organism>
<feature type="transmembrane region" description="Helical" evidence="1">
    <location>
        <begin position="163"/>
        <end position="188"/>
    </location>
</feature>
<sequence>MKSRLVSSLSGSSIVYERRAVSQIRTYNWPPLQLNFWIFVMLLSASSIVGVFSSFIQIQTQLDLPIPWYFPYFITVGSGAILFMGFIFWLIATRRLLPAIVMIGAFMLFVLWLVGLVIVSVQLWGPSGSIQSTCNLQVFNRSPHGLTQETLAWMQQKNICQCWHFVFAMSLTGIIFLVWVMIMAYQVFVNS</sequence>
<accession>E9DWD1</accession>
<dbReference type="EMBL" id="GL698478">
    <property type="protein sequence ID" value="EFY91981.1"/>
    <property type="molecule type" value="Genomic_DNA"/>
</dbReference>
<keyword evidence="1" id="KW-1133">Transmembrane helix</keyword>